<protein>
    <submittedName>
        <fullName evidence="2">Uncharacterized protein</fullName>
    </submittedName>
</protein>
<dbReference type="EMBL" id="CP016172">
    <property type="protein sequence ID" value="ANN78928.1"/>
    <property type="molecule type" value="Genomic_DNA"/>
</dbReference>
<accession>A0A193GH63</accession>
<dbReference type="KEGG" id="bfz:BAU07_18995"/>
<organism evidence="2 3">
    <name type="scientific">Bordetella flabilis</name>
    <dbReference type="NCBI Taxonomy" id="463014"/>
    <lineage>
        <taxon>Bacteria</taxon>
        <taxon>Pseudomonadati</taxon>
        <taxon>Pseudomonadota</taxon>
        <taxon>Betaproteobacteria</taxon>
        <taxon>Burkholderiales</taxon>
        <taxon>Alcaligenaceae</taxon>
        <taxon>Bordetella</taxon>
    </lineage>
</organism>
<dbReference type="STRING" id="463014.BAU07_18995"/>
<evidence type="ECO:0000313" key="2">
    <source>
        <dbReference type="EMBL" id="ANN78928.1"/>
    </source>
</evidence>
<feature type="region of interest" description="Disordered" evidence="1">
    <location>
        <begin position="78"/>
        <end position="115"/>
    </location>
</feature>
<dbReference type="AlphaFoldDB" id="A0A193GH63"/>
<name>A0A193GH63_9BORD</name>
<dbReference type="RefSeq" id="WP_066660914.1">
    <property type="nucleotide sequence ID" value="NZ_CBCSCL010000012.1"/>
</dbReference>
<evidence type="ECO:0000256" key="1">
    <source>
        <dbReference type="SAM" id="MobiDB-lite"/>
    </source>
</evidence>
<keyword evidence="3" id="KW-1185">Reference proteome</keyword>
<sequence length="115" mass="12104">MSSPTIEETLGHLRAGCLLADLQSSLASVVQAVDATGKAGKLTLQLTIRKVSRSGALEILDKITTVEPEEAPLTTLMYPTPEGRLSPSDPRQQALDLKQLPPQAGSATLRSIGGQ</sequence>
<evidence type="ECO:0000313" key="3">
    <source>
        <dbReference type="Proteomes" id="UP000091926"/>
    </source>
</evidence>
<dbReference type="Proteomes" id="UP000091926">
    <property type="component" value="Chromosome"/>
</dbReference>
<proteinExistence type="predicted"/>
<reference evidence="2 3" key="1">
    <citation type="submission" date="2016-06" db="EMBL/GenBank/DDBJ databases">
        <title>Complete genome sequences of Bordetella bronchialis and Bordetella flabilis.</title>
        <authorList>
            <person name="LiPuma J.J."/>
            <person name="Spilker T."/>
        </authorList>
    </citation>
    <scope>NUCLEOTIDE SEQUENCE [LARGE SCALE GENOMIC DNA]</scope>
    <source>
        <strain evidence="2 3">AU10664</strain>
    </source>
</reference>
<gene>
    <name evidence="2" type="ORF">BAU07_18995</name>
</gene>
<dbReference type="OrthoDB" id="8613069at2"/>